<dbReference type="STRING" id="230819.A0A5C3KF27"/>
<name>A0A5C3KF27_COPMA</name>
<evidence type="ECO:0000313" key="2">
    <source>
        <dbReference type="Proteomes" id="UP000307440"/>
    </source>
</evidence>
<dbReference type="EMBL" id="ML210411">
    <property type="protein sequence ID" value="TFK18325.1"/>
    <property type="molecule type" value="Genomic_DNA"/>
</dbReference>
<protein>
    <submittedName>
        <fullName evidence="1">Uncharacterized protein</fullName>
    </submittedName>
</protein>
<accession>A0A5C3KF27</accession>
<organism evidence="1 2">
    <name type="scientific">Coprinopsis marcescibilis</name>
    <name type="common">Agaric fungus</name>
    <name type="synonym">Psathyrella marcescibilis</name>
    <dbReference type="NCBI Taxonomy" id="230819"/>
    <lineage>
        <taxon>Eukaryota</taxon>
        <taxon>Fungi</taxon>
        <taxon>Dikarya</taxon>
        <taxon>Basidiomycota</taxon>
        <taxon>Agaricomycotina</taxon>
        <taxon>Agaricomycetes</taxon>
        <taxon>Agaricomycetidae</taxon>
        <taxon>Agaricales</taxon>
        <taxon>Agaricineae</taxon>
        <taxon>Psathyrellaceae</taxon>
        <taxon>Coprinopsis</taxon>
    </lineage>
</organism>
<evidence type="ECO:0000313" key="1">
    <source>
        <dbReference type="EMBL" id="TFK18325.1"/>
    </source>
</evidence>
<feature type="non-terminal residue" evidence="1">
    <location>
        <position position="1"/>
    </location>
</feature>
<sequence length="176" mass="19818">WVKGYDDHKIPITAKEAKECVAGYRACQGQGSAQDDTPAMPIPEFSDETFINALVNFIVANDQSLNVVESVFFCQLLLLLCSKLLDKDIPHRTSVRNHIEACWKEYLAQLSGELKHLANALLHIIDQLKIDCKIGWITLDNASNNDMMVEHLSCLLGNRGLSFSDFKHRIWCVLST</sequence>
<dbReference type="OrthoDB" id="3250324at2759"/>
<dbReference type="AlphaFoldDB" id="A0A5C3KF27"/>
<keyword evidence="2" id="KW-1185">Reference proteome</keyword>
<proteinExistence type="predicted"/>
<gene>
    <name evidence="1" type="ORF">FA15DRAFT_603484</name>
</gene>
<reference evidence="1 2" key="1">
    <citation type="journal article" date="2019" name="Nat. Ecol. Evol.">
        <title>Megaphylogeny resolves global patterns of mushroom evolution.</title>
        <authorList>
            <person name="Varga T."/>
            <person name="Krizsan K."/>
            <person name="Foldi C."/>
            <person name="Dima B."/>
            <person name="Sanchez-Garcia M."/>
            <person name="Sanchez-Ramirez S."/>
            <person name="Szollosi G.J."/>
            <person name="Szarkandi J.G."/>
            <person name="Papp V."/>
            <person name="Albert L."/>
            <person name="Andreopoulos W."/>
            <person name="Angelini C."/>
            <person name="Antonin V."/>
            <person name="Barry K.W."/>
            <person name="Bougher N.L."/>
            <person name="Buchanan P."/>
            <person name="Buyck B."/>
            <person name="Bense V."/>
            <person name="Catcheside P."/>
            <person name="Chovatia M."/>
            <person name="Cooper J."/>
            <person name="Damon W."/>
            <person name="Desjardin D."/>
            <person name="Finy P."/>
            <person name="Geml J."/>
            <person name="Haridas S."/>
            <person name="Hughes K."/>
            <person name="Justo A."/>
            <person name="Karasinski D."/>
            <person name="Kautmanova I."/>
            <person name="Kiss B."/>
            <person name="Kocsube S."/>
            <person name="Kotiranta H."/>
            <person name="LaButti K.M."/>
            <person name="Lechner B.E."/>
            <person name="Liimatainen K."/>
            <person name="Lipzen A."/>
            <person name="Lukacs Z."/>
            <person name="Mihaltcheva S."/>
            <person name="Morgado L.N."/>
            <person name="Niskanen T."/>
            <person name="Noordeloos M.E."/>
            <person name="Ohm R.A."/>
            <person name="Ortiz-Santana B."/>
            <person name="Ovrebo C."/>
            <person name="Racz N."/>
            <person name="Riley R."/>
            <person name="Savchenko A."/>
            <person name="Shiryaev A."/>
            <person name="Soop K."/>
            <person name="Spirin V."/>
            <person name="Szebenyi C."/>
            <person name="Tomsovsky M."/>
            <person name="Tulloss R.E."/>
            <person name="Uehling J."/>
            <person name="Grigoriev I.V."/>
            <person name="Vagvolgyi C."/>
            <person name="Papp T."/>
            <person name="Martin F.M."/>
            <person name="Miettinen O."/>
            <person name="Hibbett D.S."/>
            <person name="Nagy L.G."/>
        </authorList>
    </citation>
    <scope>NUCLEOTIDE SEQUENCE [LARGE SCALE GENOMIC DNA]</scope>
    <source>
        <strain evidence="1 2">CBS 121175</strain>
    </source>
</reference>
<dbReference type="Proteomes" id="UP000307440">
    <property type="component" value="Unassembled WGS sequence"/>
</dbReference>